<reference evidence="6" key="1">
    <citation type="journal article" date="2014" name="Int. J. Syst. Evol. Microbiol.">
        <title>Complete genome sequence of Corynebacterium casei LMG S-19264T (=DSM 44701T), isolated from a smear-ripened cheese.</title>
        <authorList>
            <consortium name="US DOE Joint Genome Institute (JGI-PGF)"/>
            <person name="Walter F."/>
            <person name="Albersmeier A."/>
            <person name="Kalinowski J."/>
            <person name="Ruckert C."/>
        </authorList>
    </citation>
    <scope>NUCLEOTIDE SEQUENCE</scope>
    <source>
        <strain evidence="6">CGMCC 1.15725</strain>
    </source>
</reference>
<dbReference type="AlphaFoldDB" id="A0A8J2YP67"/>
<feature type="coiled-coil region" evidence="3">
    <location>
        <begin position="78"/>
        <end position="124"/>
    </location>
</feature>
<gene>
    <name evidence="6" type="ORF">GCM10011611_00390</name>
</gene>
<dbReference type="Proteomes" id="UP000646365">
    <property type="component" value="Unassembled WGS sequence"/>
</dbReference>
<evidence type="ECO:0000313" key="6">
    <source>
        <dbReference type="EMBL" id="GGE98803.1"/>
    </source>
</evidence>
<name>A0A8J2YP67_9PROT</name>
<dbReference type="PANTHER" id="PTHR32347:SF23">
    <property type="entry name" value="BLL5650 PROTEIN"/>
    <property type="match status" value="1"/>
</dbReference>
<evidence type="ECO:0000256" key="3">
    <source>
        <dbReference type="SAM" id="Coils"/>
    </source>
</evidence>
<feature type="region of interest" description="Disordered" evidence="4">
    <location>
        <begin position="306"/>
        <end position="332"/>
    </location>
</feature>
<keyword evidence="2 3" id="KW-0175">Coiled coil</keyword>
<dbReference type="SUPFAM" id="SSF111369">
    <property type="entry name" value="HlyD-like secretion proteins"/>
    <property type="match status" value="3"/>
</dbReference>
<comment type="caution">
    <text evidence="6">The sequence shown here is derived from an EMBL/GenBank/DDBJ whole genome shotgun (WGS) entry which is preliminary data.</text>
</comment>
<evidence type="ECO:0000256" key="2">
    <source>
        <dbReference type="ARBA" id="ARBA00023054"/>
    </source>
</evidence>
<dbReference type="InterPro" id="IPR050465">
    <property type="entry name" value="UPF0194_transport"/>
</dbReference>
<accession>A0A8J2YP67</accession>
<evidence type="ECO:0000256" key="4">
    <source>
        <dbReference type="SAM" id="MobiDB-lite"/>
    </source>
</evidence>
<organism evidence="6 7">
    <name type="scientific">Aliidongia dinghuensis</name>
    <dbReference type="NCBI Taxonomy" id="1867774"/>
    <lineage>
        <taxon>Bacteria</taxon>
        <taxon>Pseudomonadati</taxon>
        <taxon>Pseudomonadota</taxon>
        <taxon>Alphaproteobacteria</taxon>
        <taxon>Rhodospirillales</taxon>
        <taxon>Dongiaceae</taxon>
        <taxon>Aliidongia</taxon>
    </lineage>
</organism>
<sequence length="332" mass="35276">MRWIIILIVFGAAAATLWWSEQRASEAPAWQGYAEADYVKVGPVFEGQLTRVSVARGDAVAAGEALFQQDPMAELAQRDQAARQLGQAEQQLANLEAASKPTEILQAEANLADARATLTRSKADLERSETLLRGGHSTQQTVDQLRAAYLSAEARVRATDAALEQAQAPMGREAEIKAQRAAVDAARAALAMAEWRLEQRSVAAPVAGRVADVLARPGETMAAGAPVVSLLPPQNIFIRFFVPESAVGGLHRGDAVAFACDGCPPDLVGTISFIAPQAEYTPPVIYSEASRTKLVFLIEARPRPAQAASLNPGQPMEVRPVAPGPQAAGGRK</sequence>
<evidence type="ECO:0000313" key="7">
    <source>
        <dbReference type="Proteomes" id="UP000646365"/>
    </source>
</evidence>
<feature type="domain" description="YbhG-like alpha-helical hairpin" evidence="5">
    <location>
        <begin position="80"/>
        <end position="198"/>
    </location>
</feature>
<protein>
    <submittedName>
        <fullName evidence="6">Secretion protein HlyD</fullName>
    </submittedName>
</protein>
<comment type="subcellular location">
    <subcellularLocation>
        <location evidence="1">Cell envelope</location>
    </subcellularLocation>
</comment>
<dbReference type="InterPro" id="IPR059052">
    <property type="entry name" value="HH_YbhG-like"/>
</dbReference>
<dbReference type="Gene3D" id="2.40.50.100">
    <property type="match status" value="2"/>
</dbReference>
<dbReference type="GO" id="GO:0030313">
    <property type="term" value="C:cell envelope"/>
    <property type="evidence" value="ECO:0007669"/>
    <property type="project" value="UniProtKB-SubCell"/>
</dbReference>
<proteinExistence type="predicted"/>
<dbReference type="Pfam" id="PF25881">
    <property type="entry name" value="HH_YBHG"/>
    <property type="match status" value="1"/>
</dbReference>
<dbReference type="PANTHER" id="PTHR32347">
    <property type="entry name" value="EFFLUX SYSTEM COMPONENT YKNX-RELATED"/>
    <property type="match status" value="1"/>
</dbReference>
<evidence type="ECO:0000259" key="5">
    <source>
        <dbReference type="Pfam" id="PF25881"/>
    </source>
</evidence>
<dbReference type="Gene3D" id="2.40.30.170">
    <property type="match status" value="1"/>
</dbReference>
<reference evidence="6" key="2">
    <citation type="submission" date="2020-09" db="EMBL/GenBank/DDBJ databases">
        <authorList>
            <person name="Sun Q."/>
            <person name="Zhou Y."/>
        </authorList>
    </citation>
    <scope>NUCLEOTIDE SEQUENCE</scope>
    <source>
        <strain evidence="6">CGMCC 1.15725</strain>
    </source>
</reference>
<evidence type="ECO:0000256" key="1">
    <source>
        <dbReference type="ARBA" id="ARBA00004196"/>
    </source>
</evidence>
<dbReference type="EMBL" id="BMJQ01000001">
    <property type="protein sequence ID" value="GGE98803.1"/>
    <property type="molecule type" value="Genomic_DNA"/>
</dbReference>
<keyword evidence="7" id="KW-1185">Reference proteome</keyword>
<dbReference type="RefSeq" id="WP_189041207.1">
    <property type="nucleotide sequence ID" value="NZ_BMJQ01000001.1"/>
</dbReference>
<dbReference type="Gene3D" id="1.10.287.470">
    <property type="entry name" value="Helix hairpin bin"/>
    <property type="match status" value="2"/>
</dbReference>